<dbReference type="AlphaFoldDB" id="A0A5B7HBL3"/>
<feature type="region of interest" description="Disordered" evidence="1">
    <location>
        <begin position="27"/>
        <end position="63"/>
    </location>
</feature>
<accession>A0A5B7HBL3</accession>
<keyword evidence="3" id="KW-1185">Reference proteome</keyword>
<organism evidence="2 3">
    <name type="scientific">Portunus trituberculatus</name>
    <name type="common">Swimming crab</name>
    <name type="synonym">Neptunus trituberculatus</name>
    <dbReference type="NCBI Taxonomy" id="210409"/>
    <lineage>
        <taxon>Eukaryota</taxon>
        <taxon>Metazoa</taxon>
        <taxon>Ecdysozoa</taxon>
        <taxon>Arthropoda</taxon>
        <taxon>Crustacea</taxon>
        <taxon>Multicrustacea</taxon>
        <taxon>Malacostraca</taxon>
        <taxon>Eumalacostraca</taxon>
        <taxon>Eucarida</taxon>
        <taxon>Decapoda</taxon>
        <taxon>Pleocyemata</taxon>
        <taxon>Brachyura</taxon>
        <taxon>Eubrachyura</taxon>
        <taxon>Portunoidea</taxon>
        <taxon>Portunidae</taxon>
        <taxon>Portuninae</taxon>
        <taxon>Portunus</taxon>
    </lineage>
</organism>
<proteinExistence type="predicted"/>
<reference evidence="2 3" key="1">
    <citation type="submission" date="2019-05" db="EMBL/GenBank/DDBJ databases">
        <title>Another draft genome of Portunus trituberculatus and its Hox gene families provides insights of decapod evolution.</title>
        <authorList>
            <person name="Jeong J.-H."/>
            <person name="Song I."/>
            <person name="Kim S."/>
            <person name="Choi T."/>
            <person name="Kim D."/>
            <person name="Ryu S."/>
            <person name="Kim W."/>
        </authorList>
    </citation>
    <scope>NUCLEOTIDE SEQUENCE [LARGE SCALE GENOMIC DNA]</scope>
    <source>
        <tissue evidence="2">Muscle</tissue>
    </source>
</reference>
<dbReference type="EMBL" id="VSRR010026172">
    <property type="protein sequence ID" value="MPC67386.1"/>
    <property type="molecule type" value="Genomic_DNA"/>
</dbReference>
<evidence type="ECO:0000256" key="1">
    <source>
        <dbReference type="SAM" id="MobiDB-lite"/>
    </source>
</evidence>
<comment type="caution">
    <text evidence="2">The sequence shown here is derived from an EMBL/GenBank/DDBJ whole genome shotgun (WGS) entry which is preliminary data.</text>
</comment>
<protein>
    <submittedName>
        <fullName evidence="2">Uncharacterized protein</fullName>
    </submittedName>
</protein>
<evidence type="ECO:0000313" key="2">
    <source>
        <dbReference type="EMBL" id="MPC67386.1"/>
    </source>
</evidence>
<dbReference type="Proteomes" id="UP000324222">
    <property type="component" value="Unassembled WGS sequence"/>
</dbReference>
<evidence type="ECO:0000313" key="3">
    <source>
        <dbReference type="Proteomes" id="UP000324222"/>
    </source>
</evidence>
<name>A0A5B7HBL3_PORTR</name>
<sequence length="63" mass="7326">MSEARVRLQLELPARMSVPGDKWDTLTSRWPRRAPEGDEYECGPCRHRPIPPQPTTLTQRKQV</sequence>
<gene>
    <name evidence="2" type="ORF">E2C01_061561</name>
</gene>